<dbReference type="HAMAP" id="MF_00265">
    <property type="entry name" value="VapC_Nob1"/>
    <property type="match status" value="1"/>
</dbReference>
<comment type="function">
    <text evidence="6">Toxic component of a toxin-antitoxin (TA) system. An RNase.</text>
</comment>
<dbReference type="Pfam" id="PF01850">
    <property type="entry name" value="PIN"/>
    <property type="match status" value="1"/>
</dbReference>
<proteinExistence type="inferred from homology"/>
<keyword evidence="5 6" id="KW-0460">Magnesium</keyword>
<evidence type="ECO:0000256" key="4">
    <source>
        <dbReference type="ARBA" id="ARBA00022801"/>
    </source>
</evidence>
<evidence type="ECO:0000256" key="1">
    <source>
        <dbReference type="ARBA" id="ARBA00022649"/>
    </source>
</evidence>
<accession>A0A3G9J3Y5</accession>
<sequence length="132" mass="14053">MALVLDASSIVNSILPNDRQAAARTAMGGQSLIVPELAVSEALSSLARLERTGELSSADADLCVADLSSMPLIMLNDQDLSAGAWAMRRFLRITDALYVAAAIENQCPLLTADRRLARAVRAQVTDVSVIEI</sequence>
<dbReference type="InterPro" id="IPR029060">
    <property type="entry name" value="PIN-like_dom_sf"/>
</dbReference>
<dbReference type="GO" id="GO:0000287">
    <property type="term" value="F:magnesium ion binding"/>
    <property type="evidence" value="ECO:0007669"/>
    <property type="project" value="UniProtKB-UniRule"/>
</dbReference>
<evidence type="ECO:0000256" key="6">
    <source>
        <dbReference type="HAMAP-Rule" id="MF_00265"/>
    </source>
</evidence>
<dbReference type="PANTHER" id="PTHR35901">
    <property type="entry name" value="RIBONUCLEASE VAPC3"/>
    <property type="match status" value="1"/>
</dbReference>
<dbReference type="GO" id="GO:0090729">
    <property type="term" value="F:toxin activity"/>
    <property type="evidence" value="ECO:0007669"/>
    <property type="project" value="UniProtKB-KW"/>
</dbReference>
<evidence type="ECO:0000313" key="9">
    <source>
        <dbReference type="Proteomes" id="UP000271573"/>
    </source>
</evidence>
<evidence type="ECO:0000256" key="3">
    <source>
        <dbReference type="ARBA" id="ARBA00022723"/>
    </source>
</evidence>
<organism evidence="8 9">
    <name type="scientific">Nocardioides baekrokdamisoli</name>
    <dbReference type="NCBI Taxonomy" id="1804624"/>
    <lineage>
        <taxon>Bacteria</taxon>
        <taxon>Bacillati</taxon>
        <taxon>Actinomycetota</taxon>
        <taxon>Actinomycetes</taxon>
        <taxon>Propionibacteriales</taxon>
        <taxon>Nocardioidaceae</taxon>
        <taxon>Nocardioides</taxon>
    </lineage>
</organism>
<dbReference type="AlphaFoldDB" id="A0A3G9J3Y5"/>
<dbReference type="InterPro" id="IPR044153">
    <property type="entry name" value="PIN_Pae0151-like"/>
</dbReference>
<feature type="domain" description="PIN" evidence="7">
    <location>
        <begin position="4"/>
        <end position="119"/>
    </location>
</feature>
<comment type="similarity">
    <text evidence="6">Belongs to the PINc/VapC protein family.</text>
</comment>
<dbReference type="KEGG" id="nbe:Back2_26350"/>
<feature type="binding site" evidence="6">
    <location>
        <position position="6"/>
    </location>
    <ligand>
        <name>Mg(2+)</name>
        <dbReference type="ChEBI" id="CHEBI:18420"/>
    </ligand>
</feature>
<dbReference type="GO" id="GO:0004540">
    <property type="term" value="F:RNA nuclease activity"/>
    <property type="evidence" value="ECO:0007669"/>
    <property type="project" value="InterPro"/>
</dbReference>
<dbReference type="EMBL" id="AP019307">
    <property type="protein sequence ID" value="BBH18348.1"/>
    <property type="molecule type" value="Genomic_DNA"/>
</dbReference>
<dbReference type="EC" id="3.1.-.-" evidence="6"/>
<protein>
    <recommendedName>
        <fullName evidence="6">Ribonuclease VapC</fullName>
        <shortName evidence="6">RNase VapC</shortName>
        <ecNumber evidence="6">3.1.-.-</ecNumber>
    </recommendedName>
    <alternativeName>
        <fullName evidence="6">Toxin VapC</fullName>
    </alternativeName>
</protein>
<reference evidence="8 9" key="1">
    <citation type="submission" date="2018-11" db="EMBL/GenBank/DDBJ databases">
        <title>Complete genome sequence of Nocardioides baekrokdamisoli strain KCTC 39748.</title>
        <authorList>
            <person name="Kang S.W."/>
            <person name="Lee K.C."/>
            <person name="Kim K.K."/>
            <person name="Kim J.S."/>
            <person name="Kim D.S."/>
            <person name="Ko S.H."/>
            <person name="Yang S.H."/>
            <person name="Shin Y.K."/>
            <person name="Lee J.S."/>
        </authorList>
    </citation>
    <scope>NUCLEOTIDE SEQUENCE [LARGE SCALE GENOMIC DNA]</scope>
    <source>
        <strain evidence="8 9">KCTC 39748</strain>
    </source>
</reference>
<dbReference type="SUPFAM" id="SSF88723">
    <property type="entry name" value="PIN domain-like"/>
    <property type="match status" value="1"/>
</dbReference>
<keyword evidence="4 6" id="KW-0378">Hydrolase</keyword>
<keyword evidence="6" id="KW-0800">Toxin</keyword>
<dbReference type="RefSeq" id="WP_164512595.1">
    <property type="nucleotide sequence ID" value="NZ_AP019307.1"/>
</dbReference>
<keyword evidence="9" id="KW-1185">Reference proteome</keyword>
<dbReference type="InterPro" id="IPR002716">
    <property type="entry name" value="PIN_dom"/>
</dbReference>
<feature type="binding site" evidence="6">
    <location>
        <position position="95"/>
    </location>
    <ligand>
        <name>Mg(2+)</name>
        <dbReference type="ChEBI" id="CHEBI:18420"/>
    </ligand>
</feature>
<dbReference type="Proteomes" id="UP000271573">
    <property type="component" value="Chromosome"/>
</dbReference>
<name>A0A3G9J3Y5_9ACTN</name>
<evidence type="ECO:0000256" key="5">
    <source>
        <dbReference type="ARBA" id="ARBA00022842"/>
    </source>
</evidence>
<dbReference type="PANTHER" id="PTHR35901:SF1">
    <property type="entry name" value="EXONUCLEASE VAPC9"/>
    <property type="match status" value="1"/>
</dbReference>
<comment type="cofactor">
    <cofactor evidence="6">
        <name>Mg(2+)</name>
        <dbReference type="ChEBI" id="CHEBI:18420"/>
    </cofactor>
</comment>
<dbReference type="InterPro" id="IPR022907">
    <property type="entry name" value="VapC_family"/>
</dbReference>
<dbReference type="CDD" id="cd09873">
    <property type="entry name" value="PIN_Pae0151-like"/>
    <property type="match status" value="1"/>
</dbReference>
<dbReference type="InterPro" id="IPR051619">
    <property type="entry name" value="TypeII_TA_RNase_PINc/VapC"/>
</dbReference>
<dbReference type="Gene3D" id="3.40.50.1010">
    <property type="entry name" value="5'-nuclease"/>
    <property type="match status" value="1"/>
</dbReference>
<dbReference type="GO" id="GO:0016787">
    <property type="term" value="F:hydrolase activity"/>
    <property type="evidence" value="ECO:0007669"/>
    <property type="project" value="UniProtKB-KW"/>
</dbReference>
<keyword evidence="1 6" id="KW-1277">Toxin-antitoxin system</keyword>
<keyword evidence="3 6" id="KW-0479">Metal-binding</keyword>
<evidence type="ECO:0000259" key="7">
    <source>
        <dbReference type="Pfam" id="PF01850"/>
    </source>
</evidence>
<keyword evidence="2 6" id="KW-0540">Nuclease</keyword>
<evidence type="ECO:0000313" key="8">
    <source>
        <dbReference type="EMBL" id="BBH18348.1"/>
    </source>
</evidence>
<evidence type="ECO:0000256" key="2">
    <source>
        <dbReference type="ARBA" id="ARBA00022722"/>
    </source>
</evidence>
<gene>
    <name evidence="8" type="primary">vapC3</name>
    <name evidence="6" type="synonym">vapC</name>
    <name evidence="8" type="ORF">Back2_26350</name>
</gene>